<evidence type="ECO:0000313" key="2">
    <source>
        <dbReference type="Proteomes" id="UP001202328"/>
    </source>
</evidence>
<keyword evidence="2" id="KW-1185">Reference proteome</keyword>
<accession>A0AAD4S950</accession>
<sequence>MDGCKCFYWNTNYDEVSTPEQLQPFTLPSPIPQWPQGQGFGTGVICLGQLEVVQVTKFESVWSCNSSKDKKNCATFYKPADIPDGFFSLGHYSQSHDQPLHGYVLVAREVSASETGKNFQHVTELPALTKPLDYTLACSTDDWGDGNHYGCGYFWLPQPAEGYKPMGYLVSSSPEKPSLEEVRCVREDLTDKCETCNLILHMDLKSVKFPFRVWETRPCRRGMMEKGVSVGTVSCSSCWSPGDEIDIACLKNLDPTLHAMPNLDQVHALIKHYGPTVFFHPDEIYLPSSLSWFFKNGALLYKKGDLVGTPIDPMGLNLPCSGSNDREYWIDLPKDGNRNFVKCGNLESAELYVHVKPALGGTFTDIAMWVFCPFNGPATLKIGVLNVALSKVGGHVCDWEHYTLRISNFTGELWSLYFSQHSGGEWVDACNLEFIEGNKAIVYSSKNGHASFPHPGNFLQGSLGVGVRNDAAKSKFYVDSSLKYEVVAAEYLGDNTIIREPNWLQYMREWGPKLVYDGRSEFDKLIHLLPIFIRHSAENLVNKIPAELCGEAGPTGPKEKNNWFGDERW</sequence>
<comment type="caution">
    <text evidence="1">The sequence shown here is derived from an EMBL/GenBank/DDBJ whole genome shotgun (WGS) entry which is preliminary data.</text>
</comment>
<name>A0AAD4S950_9MAGN</name>
<dbReference type="Pfam" id="PF06101">
    <property type="entry name" value="Vps62"/>
    <property type="match status" value="1"/>
</dbReference>
<dbReference type="Proteomes" id="UP001202328">
    <property type="component" value="Unassembled WGS sequence"/>
</dbReference>
<dbReference type="EMBL" id="JAJJMB010012509">
    <property type="protein sequence ID" value="KAI3876131.1"/>
    <property type="molecule type" value="Genomic_DNA"/>
</dbReference>
<gene>
    <name evidence="1" type="ORF">MKW98_029083</name>
</gene>
<evidence type="ECO:0000313" key="1">
    <source>
        <dbReference type="EMBL" id="KAI3876131.1"/>
    </source>
</evidence>
<evidence type="ECO:0008006" key="3">
    <source>
        <dbReference type="Google" id="ProtNLM"/>
    </source>
</evidence>
<protein>
    <recommendedName>
        <fullName evidence="3">Vacuolar protein sorting-associated protein 62</fullName>
    </recommendedName>
</protein>
<dbReference type="AlphaFoldDB" id="A0AAD4S950"/>
<dbReference type="PANTHER" id="PTHR48173:SF2">
    <property type="entry name" value="VACUOLAR PROTEIN SORTING-ASSOCIATED PROTEIN 62"/>
    <property type="match status" value="1"/>
</dbReference>
<proteinExistence type="predicted"/>
<dbReference type="InterPro" id="IPR009291">
    <property type="entry name" value="Vps62"/>
</dbReference>
<reference evidence="1" key="1">
    <citation type="submission" date="2022-04" db="EMBL/GenBank/DDBJ databases">
        <title>A functionally conserved STORR gene fusion in Papaver species that diverged 16.8 million years ago.</title>
        <authorList>
            <person name="Catania T."/>
        </authorList>
    </citation>
    <scope>NUCLEOTIDE SEQUENCE</scope>
    <source>
        <strain evidence="1">S-188037</strain>
    </source>
</reference>
<dbReference type="PANTHER" id="PTHR48173">
    <property type="entry name" value="GNK2-HOMOLOGOUS DOMAIN-CONTAINING PROTEIN"/>
    <property type="match status" value="1"/>
</dbReference>
<organism evidence="1 2">
    <name type="scientific">Papaver atlanticum</name>
    <dbReference type="NCBI Taxonomy" id="357466"/>
    <lineage>
        <taxon>Eukaryota</taxon>
        <taxon>Viridiplantae</taxon>
        <taxon>Streptophyta</taxon>
        <taxon>Embryophyta</taxon>
        <taxon>Tracheophyta</taxon>
        <taxon>Spermatophyta</taxon>
        <taxon>Magnoliopsida</taxon>
        <taxon>Ranunculales</taxon>
        <taxon>Papaveraceae</taxon>
        <taxon>Papaveroideae</taxon>
        <taxon>Papaver</taxon>
    </lineage>
</organism>